<dbReference type="CDD" id="cd08195">
    <property type="entry name" value="DHQS"/>
    <property type="match status" value="1"/>
</dbReference>
<dbReference type="SUPFAM" id="SSF56796">
    <property type="entry name" value="Dehydroquinate synthase-like"/>
    <property type="match status" value="1"/>
</dbReference>
<evidence type="ECO:0000313" key="21">
    <source>
        <dbReference type="Proteomes" id="UP000198647"/>
    </source>
</evidence>
<dbReference type="Gene3D" id="3.40.50.1970">
    <property type="match status" value="1"/>
</dbReference>
<evidence type="ECO:0000256" key="7">
    <source>
        <dbReference type="ARBA" id="ARBA00017684"/>
    </source>
</evidence>
<evidence type="ECO:0000256" key="4">
    <source>
        <dbReference type="ARBA" id="ARBA00004661"/>
    </source>
</evidence>
<dbReference type="Pfam" id="PF24621">
    <property type="entry name" value="DHQS_C"/>
    <property type="match status" value="1"/>
</dbReference>
<keyword evidence="15 17" id="KW-0456">Lyase</keyword>
<comment type="similarity">
    <text evidence="5 17">Belongs to the sugar phosphate cyclases superfamily. Dehydroquinate synthase family.</text>
</comment>
<dbReference type="InterPro" id="IPR030963">
    <property type="entry name" value="DHQ_synth_fam"/>
</dbReference>
<feature type="binding site" evidence="17">
    <location>
        <position position="149"/>
    </location>
    <ligand>
        <name>NAD(+)</name>
        <dbReference type="ChEBI" id="CHEBI:57540"/>
    </ligand>
</feature>
<keyword evidence="12 17" id="KW-0862">Zinc</keyword>
<evidence type="ECO:0000259" key="19">
    <source>
        <dbReference type="Pfam" id="PF24621"/>
    </source>
</evidence>
<evidence type="ECO:0000313" key="20">
    <source>
        <dbReference type="EMBL" id="SDX71861.1"/>
    </source>
</evidence>
<dbReference type="HAMAP" id="MF_00110">
    <property type="entry name" value="DHQ_synthase"/>
    <property type="match status" value="1"/>
</dbReference>
<dbReference type="InterPro" id="IPR016037">
    <property type="entry name" value="DHQ_synth_AroB"/>
</dbReference>
<keyword evidence="16 17" id="KW-0170">Cobalt</keyword>
<evidence type="ECO:0000256" key="2">
    <source>
        <dbReference type="ARBA" id="ARBA00001911"/>
    </source>
</evidence>
<keyword evidence="10 17" id="KW-0479">Metal-binding</keyword>
<comment type="caution">
    <text evidence="17">Lacks conserved residue(s) required for the propagation of feature annotation.</text>
</comment>
<dbReference type="NCBIfam" id="TIGR01357">
    <property type="entry name" value="aroB"/>
    <property type="match status" value="1"/>
</dbReference>
<evidence type="ECO:0000256" key="16">
    <source>
        <dbReference type="ARBA" id="ARBA00023285"/>
    </source>
</evidence>
<feature type="binding site" evidence="17">
    <location>
        <position position="260"/>
    </location>
    <ligand>
        <name>Zn(2+)</name>
        <dbReference type="ChEBI" id="CHEBI:29105"/>
    </ligand>
</feature>
<keyword evidence="13 17" id="KW-0520">NAD</keyword>
<comment type="caution">
    <text evidence="20">The sequence shown here is derived from an EMBL/GenBank/DDBJ whole genome shotgun (WGS) entry which is preliminary data.</text>
</comment>
<keyword evidence="21" id="KW-1185">Reference proteome</keyword>
<dbReference type="InterPro" id="IPR056179">
    <property type="entry name" value="DHQS_C"/>
</dbReference>
<comment type="function">
    <text evidence="17">Catalyzes the conversion of 3-deoxy-D-arabino-heptulosonate 7-phosphate (DAHP) to dehydroquinate (DHQ).</text>
</comment>
<evidence type="ECO:0000256" key="9">
    <source>
        <dbReference type="ARBA" id="ARBA00022605"/>
    </source>
</evidence>
<evidence type="ECO:0000256" key="1">
    <source>
        <dbReference type="ARBA" id="ARBA00001393"/>
    </source>
</evidence>
<keyword evidence="8 17" id="KW-0963">Cytoplasm</keyword>
<evidence type="ECO:0000259" key="18">
    <source>
        <dbReference type="Pfam" id="PF01761"/>
    </source>
</evidence>
<dbReference type="PIRSF" id="PIRSF001455">
    <property type="entry name" value="DHQ_synth"/>
    <property type="match status" value="1"/>
</dbReference>
<organism evidence="20 21">
    <name type="scientific">Salimicrobium album</name>
    <dbReference type="NCBI Taxonomy" id="50717"/>
    <lineage>
        <taxon>Bacteria</taxon>
        <taxon>Bacillati</taxon>
        <taxon>Bacillota</taxon>
        <taxon>Bacilli</taxon>
        <taxon>Bacillales</taxon>
        <taxon>Bacillaceae</taxon>
        <taxon>Salimicrobium</taxon>
    </lineage>
</organism>
<evidence type="ECO:0000256" key="8">
    <source>
        <dbReference type="ARBA" id="ARBA00022490"/>
    </source>
</evidence>
<evidence type="ECO:0000256" key="11">
    <source>
        <dbReference type="ARBA" id="ARBA00022741"/>
    </source>
</evidence>
<feature type="binding site" evidence="17">
    <location>
        <position position="182"/>
    </location>
    <ligand>
        <name>Zn(2+)</name>
        <dbReference type="ChEBI" id="CHEBI:29105"/>
    </ligand>
</feature>
<comment type="pathway">
    <text evidence="4 17">Metabolic intermediate biosynthesis; chorismate biosynthesis; chorismate from D-erythrose 4-phosphate and phosphoenolpyruvate: step 2/7.</text>
</comment>
<protein>
    <recommendedName>
        <fullName evidence="7 17">3-dehydroquinate synthase</fullName>
        <shortName evidence="17">DHQS</shortName>
        <ecNumber evidence="6 17">4.2.3.4</ecNumber>
    </recommendedName>
</protein>
<comment type="subcellular location">
    <subcellularLocation>
        <location evidence="3 17">Cytoplasm</location>
    </subcellularLocation>
</comment>
<evidence type="ECO:0000256" key="5">
    <source>
        <dbReference type="ARBA" id="ARBA00005412"/>
    </source>
</evidence>
<evidence type="ECO:0000256" key="10">
    <source>
        <dbReference type="ARBA" id="ARBA00022723"/>
    </source>
</evidence>
<dbReference type="InterPro" id="IPR050071">
    <property type="entry name" value="Dehydroquinate_synthase"/>
</dbReference>
<comment type="cofactor">
    <cofactor evidence="17">
        <name>Co(2+)</name>
        <dbReference type="ChEBI" id="CHEBI:48828"/>
    </cofactor>
    <cofactor evidence="17">
        <name>Zn(2+)</name>
        <dbReference type="ChEBI" id="CHEBI:29105"/>
    </cofactor>
    <text evidence="17">Binds 1 divalent metal cation per subunit. Can use either Co(2+) or Zn(2+).</text>
</comment>
<dbReference type="Pfam" id="PF01761">
    <property type="entry name" value="DHQ_synthase"/>
    <property type="match status" value="1"/>
</dbReference>
<gene>
    <name evidence="17" type="primary">aroB</name>
    <name evidence="20" type="ORF">SAMN04488081_1180</name>
</gene>
<keyword evidence="14 17" id="KW-0057">Aromatic amino acid biosynthesis</keyword>
<sequence length="355" mass="39711">MERLQVNIPGTTAYDVMIADGLRRELNEYIADSYSSILIIADRHVAGLYMDDITNVLKTRGNIFCKVIPPGEGTKSMEWYDRLLDYCISCNLDRKSLIIALGGGMTGDLAGFVAATYLRGISYIQMPTSILAHDSSVGGKVAINHKAGKNLIGAFHHPDKVLFDTEMIDSLPLKEKRSGYGEVVKHALLSDKCWFDEIMERELKELENHKAARDLIRGVRLKASIVEQDEKEAGVRKYLNLGHTLAHAIETELDYGSVTHGEAVVIGIIFALSLSGMEEERNSLLVWADNNGYPLEVVGELDERKLLEHMKRDKKAERGKINYVLLQAVGSPYVSHVEEDELLHALKQFKNEVIE</sequence>
<feature type="binding site" evidence="17">
    <location>
        <position position="243"/>
    </location>
    <ligand>
        <name>Zn(2+)</name>
        <dbReference type="ChEBI" id="CHEBI:29105"/>
    </ligand>
</feature>
<dbReference type="EC" id="4.2.3.4" evidence="6 17"/>
<dbReference type="PANTHER" id="PTHR43622:SF7">
    <property type="entry name" value="3-DEHYDROQUINATE SYNTHASE, CHLOROPLASTIC"/>
    <property type="match status" value="1"/>
</dbReference>
<dbReference type="Proteomes" id="UP000198647">
    <property type="component" value="Unassembled WGS sequence"/>
</dbReference>
<reference evidence="20 21" key="1">
    <citation type="submission" date="2016-10" db="EMBL/GenBank/DDBJ databases">
        <authorList>
            <person name="Varghese N."/>
            <person name="Submissions S."/>
        </authorList>
    </citation>
    <scope>NUCLEOTIDE SEQUENCE [LARGE SCALE GENOMIC DNA]</scope>
    <source>
        <strain evidence="20 21">DSM 20748</strain>
    </source>
</reference>
<dbReference type="Gene3D" id="1.20.1090.10">
    <property type="entry name" value="Dehydroquinate synthase-like - alpha domain"/>
    <property type="match status" value="1"/>
</dbReference>
<name>A0A1H3DZJ3_9BACI</name>
<proteinExistence type="inferred from homology"/>
<evidence type="ECO:0000256" key="14">
    <source>
        <dbReference type="ARBA" id="ARBA00023141"/>
    </source>
</evidence>
<keyword evidence="11 17" id="KW-0547">Nucleotide-binding</keyword>
<comment type="catalytic activity">
    <reaction evidence="1 17">
        <text>7-phospho-2-dehydro-3-deoxy-D-arabino-heptonate = 3-dehydroquinate + phosphate</text>
        <dbReference type="Rhea" id="RHEA:21968"/>
        <dbReference type="ChEBI" id="CHEBI:32364"/>
        <dbReference type="ChEBI" id="CHEBI:43474"/>
        <dbReference type="ChEBI" id="CHEBI:58394"/>
        <dbReference type="EC" id="4.2.3.4"/>
    </reaction>
</comment>
<evidence type="ECO:0000256" key="12">
    <source>
        <dbReference type="ARBA" id="ARBA00022833"/>
    </source>
</evidence>
<feature type="domain" description="3-dehydroquinate synthase N-terminal" evidence="18">
    <location>
        <begin position="67"/>
        <end position="176"/>
    </location>
</feature>
<feature type="binding site" evidence="17">
    <location>
        <position position="140"/>
    </location>
    <ligand>
        <name>NAD(+)</name>
        <dbReference type="ChEBI" id="CHEBI:57540"/>
    </ligand>
</feature>
<comment type="cofactor">
    <cofactor evidence="2 17">
        <name>NAD(+)</name>
        <dbReference type="ChEBI" id="CHEBI:57540"/>
    </cofactor>
</comment>
<accession>A0A1H3DZJ3</accession>
<dbReference type="EMBL" id="FNOS01000002">
    <property type="protein sequence ID" value="SDX71861.1"/>
    <property type="molecule type" value="Genomic_DNA"/>
</dbReference>
<dbReference type="InterPro" id="IPR030960">
    <property type="entry name" value="DHQS/DOIS_N"/>
</dbReference>
<feature type="binding site" evidence="17">
    <location>
        <begin position="128"/>
        <end position="129"/>
    </location>
    <ligand>
        <name>NAD(+)</name>
        <dbReference type="ChEBI" id="CHEBI:57540"/>
    </ligand>
</feature>
<feature type="domain" description="3-dehydroquinate synthase C-terminal" evidence="19">
    <location>
        <begin position="179"/>
        <end position="316"/>
    </location>
</feature>
<evidence type="ECO:0000256" key="13">
    <source>
        <dbReference type="ARBA" id="ARBA00023027"/>
    </source>
</evidence>
<evidence type="ECO:0000256" key="6">
    <source>
        <dbReference type="ARBA" id="ARBA00013031"/>
    </source>
</evidence>
<keyword evidence="9 17" id="KW-0028">Amino-acid biosynthesis</keyword>
<evidence type="ECO:0000256" key="15">
    <source>
        <dbReference type="ARBA" id="ARBA00023239"/>
    </source>
</evidence>
<dbReference type="PANTHER" id="PTHR43622">
    <property type="entry name" value="3-DEHYDROQUINATE SYNTHASE"/>
    <property type="match status" value="1"/>
</dbReference>
<evidence type="ECO:0000256" key="3">
    <source>
        <dbReference type="ARBA" id="ARBA00004496"/>
    </source>
</evidence>
<evidence type="ECO:0000256" key="17">
    <source>
        <dbReference type="HAMAP-Rule" id="MF_00110"/>
    </source>
</evidence>
<dbReference type="RefSeq" id="WP_093106250.1">
    <property type="nucleotide sequence ID" value="NZ_FNOS01000002.1"/>
</dbReference>